<feature type="domain" description="HAT C-terminal dimerisation" evidence="6">
    <location>
        <begin position="4"/>
        <end position="64"/>
    </location>
</feature>
<keyword evidence="4" id="KW-0862">Zinc</keyword>
<comment type="subcellular location">
    <subcellularLocation>
        <location evidence="1">Nucleus</location>
    </subcellularLocation>
</comment>
<dbReference type="AlphaFoldDB" id="A0A0D2KRY2"/>
<dbReference type="STRING" id="945553.A0A0D2KRY2"/>
<dbReference type="Pfam" id="PF05699">
    <property type="entry name" value="Dimer_Tnp_hAT"/>
    <property type="match status" value="1"/>
</dbReference>
<evidence type="ECO:0000259" key="6">
    <source>
        <dbReference type="Pfam" id="PF05699"/>
    </source>
</evidence>
<dbReference type="EMBL" id="KN817604">
    <property type="protein sequence ID" value="KJA17427.1"/>
    <property type="molecule type" value="Genomic_DNA"/>
</dbReference>
<evidence type="ECO:0000256" key="1">
    <source>
        <dbReference type="ARBA" id="ARBA00004123"/>
    </source>
</evidence>
<sequence length="128" mass="14484">MTTIQWWGVNSSRFPVWSALARDYLAIMASSVSSERAFSSAGITISKRRNRLKGDIVEALQFLKCLVRKDLVFRERAPCSVLEADLEVFDDDGDDAWEDVADPKGWDGLVIDVDAPEDTEYNDDDIYM</sequence>
<dbReference type="InterPro" id="IPR012337">
    <property type="entry name" value="RNaseH-like_sf"/>
</dbReference>
<evidence type="ECO:0000256" key="3">
    <source>
        <dbReference type="ARBA" id="ARBA00022771"/>
    </source>
</evidence>
<dbReference type="PANTHER" id="PTHR46481:SF10">
    <property type="entry name" value="ZINC FINGER BED DOMAIN-CONTAINING PROTEIN 39"/>
    <property type="match status" value="1"/>
</dbReference>
<dbReference type="SUPFAM" id="SSF53098">
    <property type="entry name" value="Ribonuclease H-like"/>
    <property type="match status" value="1"/>
</dbReference>
<accession>A0A0D2KRY2</accession>
<dbReference type="InterPro" id="IPR008906">
    <property type="entry name" value="HATC_C_dom"/>
</dbReference>
<reference evidence="8" key="1">
    <citation type="submission" date="2014-04" db="EMBL/GenBank/DDBJ databases">
        <title>Evolutionary Origins and Diversification of the Mycorrhizal Mutualists.</title>
        <authorList>
            <consortium name="DOE Joint Genome Institute"/>
            <consortium name="Mycorrhizal Genomics Consortium"/>
            <person name="Kohler A."/>
            <person name="Kuo A."/>
            <person name="Nagy L.G."/>
            <person name="Floudas D."/>
            <person name="Copeland A."/>
            <person name="Barry K.W."/>
            <person name="Cichocki N."/>
            <person name="Veneault-Fourrey C."/>
            <person name="LaButti K."/>
            <person name="Lindquist E.A."/>
            <person name="Lipzen A."/>
            <person name="Lundell T."/>
            <person name="Morin E."/>
            <person name="Murat C."/>
            <person name="Riley R."/>
            <person name="Ohm R."/>
            <person name="Sun H."/>
            <person name="Tunlid A."/>
            <person name="Henrissat B."/>
            <person name="Grigoriev I.V."/>
            <person name="Hibbett D.S."/>
            <person name="Martin F."/>
        </authorList>
    </citation>
    <scope>NUCLEOTIDE SEQUENCE [LARGE SCALE GENOMIC DNA]</scope>
    <source>
        <strain evidence="8">FD-334 SS-4</strain>
    </source>
</reference>
<dbReference type="GO" id="GO:0008270">
    <property type="term" value="F:zinc ion binding"/>
    <property type="evidence" value="ECO:0007669"/>
    <property type="project" value="UniProtKB-KW"/>
</dbReference>
<proteinExistence type="predicted"/>
<keyword evidence="8" id="KW-1185">Reference proteome</keyword>
<evidence type="ECO:0000256" key="5">
    <source>
        <dbReference type="ARBA" id="ARBA00023242"/>
    </source>
</evidence>
<keyword evidence="5" id="KW-0539">Nucleus</keyword>
<protein>
    <recommendedName>
        <fullName evidence="6">HAT C-terminal dimerisation domain-containing protein</fullName>
    </recommendedName>
</protein>
<dbReference type="Proteomes" id="UP000054270">
    <property type="component" value="Unassembled WGS sequence"/>
</dbReference>
<dbReference type="GO" id="GO:0005634">
    <property type="term" value="C:nucleus"/>
    <property type="evidence" value="ECO:0007669"/>
    <property type="project" value="UniProtKB-SubCell"/>
</dbReference>
<evidence type="ECO:0000313" key="7">
    <source>
        <dbReference type="EMBL" id="KJA17427.1"/>
    </source>
</evidence>
<gene>
    <name evidence="7" type="ORF">HYPSUDRAFT_1022496</name>
</gene>
<name>A0A0D2KRY2_HYPSF</name>
<evidence type="ECO:0000256" key="4">
    <source>
        <dbReference type="ARBA" id="ARBA00022833"/>
    </source>
</evidence>
<keyword evidence="2" id="KW-0479">Metal-binding</keyword>
<dbReference type="PANTHER" id="PTHR46481">
    <property type="entry name" value="ZINC FINGER BED DOMAIN-CONTAINING PROTEIN 4"/>
    <property type="match status" value="1"/>
</dbReference>
<dbReference type="GO" id="GO:0046983">
    <property type="term" value="F:protein dimerization activity"/>
    <property type="evidence" value="ECO:0007669"/>
    <property type="project" value="InterPro"/>
</dbReference>
<keyword evidence="3" id="KW-0863">Zinc-finger</keyword>
<evidence type="ECO:0000256" key="2">
    <source>
        <dbReference type="ARBA" id="ARBA00022723"/>
    </source>
</evidence>
<dbReference type="InterPro" id="IPR052035">
    <property type="entry name" value="ZnF_BED_domain_contain"/>
</dbReference>
<dbReference type="OrthoDB" id="3062869at2759"/>
<organism evidence="7 8">
    <name type="scientific">Hypholoma sublateritium (strain FD-334 SS-4)</name>
    <dbReference type="NCBI Taxonomy" id="945553"/>
    <lineage>
        <taxon>Eukaryota</taxon>
        <taxon>Fungi</taxon>
        <taxon>Dikarya</taxon>
        <taxon>Basidiomycota</taxon>
        <taxon>Agaricomycotina</taxon>
        <taxon>Agaricomycetes</taxon>
        <taxon>Agaricomycetidae</taxon>
        <taxon>Agaricales</taxon>
        <taxon>Agaricineae</taxon>
        <taxon>Strophariaceae</taxon>
        <taxon>Hypholoma</taxon>
    </lineage>
</organism>
<evidence type="ECO:0000313" key="8">
    <source>
        <dbReference type="Proteomes" id="UP000054270"/>
    </source>
</evidence>